<keyword evidence="3" id="KW-1185">Reference proteome</keyword>
<dbReference type="SUPFAM" id="SSF54909">
    <property type="entry name" value="Dimeric alpha+beta barrel"/>
    <property type="match status" value="1"/>
</dbReference>
<sequence length="126" mass="13915">MALTAWTRRRRHQQQLDSSKILADAGVVRDIAGLHNSSKGVRITFGTAGTSTVANGPFPHETVVSGYWIFETKDLQEAISWAQKAPFPEGGVLEVRQIAQLEDFGEEFAEKLKAAREDANKMSARD</sequence>
<evidence type="ECO:0000259" key="1">
    <source>
        <dbReference type="Pfam" id="PF03795"/>
    </source>
</evidence>
<dbReference type="HOGENOM" id="CLU_1982850_0_0_1"/>
<dbReference type="RefSeq" id="XP_016638966.1">
    <property type="nucleotide sequence ID" value="XM_016791122.1"/>
</dbReference>
<gene>
    <name evidence="2" type="ORF">SAPIO_CDS9822</name>
</gene>
<dbReference type="InterPro" id="IPR005545">
    <property type="entry name" value="YCII"/>
</dbReference>
<dbReference type="Proteomes" id="UP000028545">
    <property type="component" value="Unassembled WGS sequence"/>
</dbReference>
<dbReference type="AlphaFoldDB" id="A0A084FVQ5"/>
<dbReference type="InterPro" id="IPR011008">
    <property type="entry name" value="Dimeric_a/b-barrel"/>
</dbReference>
<proteinExistence type="predicted"/>
<dbReference type="PANTHER" id="PTHR35174">
    <property type="entry name" value="BLL7171 PROTEIN-RELATED"/>
    <property type="match status" value="1"/>
</dbReference>
<protein>
    <recommendedName>
        <fullName evidence="1">YCII-related domain-containing protein</fullName>
    </recommendedName>
</protein>
<dbReference type="EMBL" id="JOWA01000154">
    <property type="protein sequence ID" value="KEZ39167.1"/>
    <property type="molecule type" value="Genomic_DNA"/>
</dbReference>
<name>A0A084FVQ5_PSEDA</name>
<dbReference type="Pfam" id="PF03795">
    <property type="entry name" value="YCII"/>
    <property type="match status" value="1"/>
</dbReference>
<evidence type="ECO:0000313" key="3">
    <source>
        <dbReference type="Proteomes" id="UP000028545"/>
    </source>
</evidence>
<evidence type="ECO:0000313" key="2">
    <source>
        <dbReference type="EMBL" id="KEZ39167.1"/>
    </source>
</evidence>
<dbReference type="VEuPathDB" id="FungiDB:SAPIO_CDS9822"/>
<reference evidence="2 3" key="1">
    <citation type="journal article" date="2014" name="Genome Announc.">
        <title>Draft genome sequence of the pathogenic fungus Scedosporium apiospermum.</title>
        <authorList>
            <person name="Vandeputte P."/>
            <person name="Ghamrawi S."/>
            <person name="Rechenmann M."/>
            <person name="Iltis A."/>
            <person name="Giraud S."/>
            <person name="Fleury M."/>
            <person name="Thornton C."/>
            <person name="Delhaes L."/>
            <person name="Meyer W."/>
            <person name="Papon N."/>
            <person name="Bouchara J.P."/>
        </authorList>
    </citation>
    <scope>NUCLEOTIDE SEQUENCE [LARGE SCALE GENOMIC DNA]</scope>
    <source>
        <strain evidence="2 3">IHEM 14462</strain>
    </source>
</reference>
<dbReference type="PANTHER" id="PTHR35174:SF4">
    <property type="entry name" value="BLL7163 PROTEIN"/>
    <property type="match status" value="1"/>
</dbReference>
<dbReference type="KEGG" id="sapo:SAPIO_CDS9822"/>
<dbReference type="GeneID" id="27728894"/>
<dbReference type="Gene3D" id="3.30.70.1060">
    <property type="entry name" value="Dimeric alpha+beta barrel"/>
    <property type="match status" value="1"/>
</dbReference>
<feature type="domain" description="YCII-related" evidence="1">
    <location>
        <begin position="45"/>
        <end position="100"/>
    </location>
</feature>
<organism evidence="2 3">
    <name type="scientific">Pseudallescheria apiosperma</name>
    <name type="common">Scedosporium apiospermum</name>
    <dbReference type="NCBI Taxonomy" id="563466"/>
    <lineage>
        <taxon>Eukaryota</taxon>
        <taxon>Fungi</taxon>
        <taxon>Dikarya</taxon>
        <taxon>Ascomycota</taxon>
        <taxon>Pezizomycotina</taxon>
        <taxon>Sordariomycetes</taxon>
        <taxon>Hypocreomycetidae</taxon>
        <taxon>Microascales</taxon>
        <taxon>Microascaceae</taxon>
        <taxon>Scedosporium</taxon>
    </lineage>
</organism>
<comment type="caution">
    <text evidence="2">The sequence shown here is derived from an EMBL/GenBank/DDBJ whole genome shotgun (WGS) entry which is preliminary data.</text>
</comment>
<dbReference type="OrthoDB" id="3933054at2759"/>
<accession>A0A084FVQ5</accession>